<evidence type="ECO:0000256" key="8">
    <source>
        <dbReference type="SAM" id="MobiDB-lite"/>
    </source>
</evidence>
<dbReference type="PANTHER" id="PTHR10114">
    <property type="entry name" value="60S RIBOSOMAL PROTEIN L36"/>
    <property type="match status" value="1"/>
</dbReference>
<comment type="caution">
    <text evidence="9">The sequence shown here is derived from an EMBL/GenBank/DDBJ whole genome shotgun (WGS) entry which is preliminary data.</text>
</comment>
<keyword evidence="3" id="KW-0689">Ribosomal protein</keyword>
<dbReference type="GO" id="GO:0006412">
    <property type="term" value="P:translation"/>
    <property type="evidence" value="ECO:0007669"/>
    <property type="project" value="InterPro"/>
</dbReference>
<sequence length="70" mass="7685">MALCYPLARGLNKGHQGTKNKNSPTRPDAEEQAGLKFIKKQGGTYIRAKSKREELSNVLATVRKAAAKED</sequence>
<dbReference type="Proteomes" id="UP000326062">
    <property type="component" value="Chromosome 20"/>
</dbReference>
<dbReference type="Gene3D" id="1.10.10.1760">
    <property type="entry name" value="60S ribosomal protein L36"/>
    <property type="match status" value="1"/>
</dbReference>
<protein>
    <recommendedName>
        <fullName evidence="6">Large ribosomal subunit protein eL36</fullName>
    </recommendedName>
    <alternativeName>
        <fullName evidence="7">60S ribosomal protein L36</fullName>
    </alternativeName>
</protein>
<evidence type="ECO:0000256" key="5">
    <source>
        <dbReference type="ARBA" id="ARBA00034092"/>
    </source>
</evidence>
<dbReference type="GO" id="GO:0003735">
    <property type="term" value="F:structural constituent of ribosome"/>
    <property type="evidence" value="ECO:0007669"/>
    <property type="project" value="InterPro"/>
</dbReference>
<dbReference type="EMBL" id="VCEB01000014">
    <property type="protein sequence ID" value="KAB0370361.1"/>
    <property type="molecule type" value="Genomic_DNA"/>
</dbReference>
<dbReference type="AlphaFoldDB" id="A0A5N3X8E0"/>
<evidence type="ECO:0000256" key="1">
    <source>
        <dbReference type="ARBA" id="ARBA00006509"/>
    </source>
</evidence>
<dbReference type="InterPro" id="IPR038097">
    <property type="entry name" value="Ribosomal_eL36_sf"/>
</dbReference>
<feature type="region of interest" description="Disordered" evidence="8">
    <location>
        <begin position="9"/>
        <end position="31"/>
    </location>
</feature>
<evidence type="ECO:0000256" key="2">
    <source>
        <dbReference type="ARBA" id="ARBA00011133"/>
    </source>
</evidence>
<comment type="function">
    <text evidence="5">Component of the large ribosomal subunit. The ribosome is a large ribonucleoprotein complex responsible for the synthesis of proteins in the cell.</text>
</comment>
<name>A0A5N3X8E0_MUNRE</name>
<comment type="subunit">
    <text evidence="2">Component of the large ribosomal subunit.</text>
</comment>
<evidence type="ECO:0000256" key="3">
    <source>
        <dbReference type="ARBA" id="ARBA00022980"/>
    </source>
</evidence>
<comment type="similarity">
    <text evidence="1">Belongs to the eukaryotic ribosomal protein eL36 family.</text>
</comment>
<keyword evidence="4" id="KW-0687">Ribonucleoprotein</keyword>
<organism evidence="9 10">
    <name type="scientific">Muntiacus reevesi</name>
    <name type="common">Reeves' muntjac</name>
    <name type="synonym">Cervus reevesi</name>
    <dbReference type="NCBI Taxonomy" id="9886"/>
    <lineage>
        <taxon>Eukaryota</taxon>
        <taxon>Metazoa</taxon>
        <taxon>Chordata</taxon>
        <taxon>Craniata</taxon>
        <taxon>Vertebrata</taxon>
        <taxon>Euteleostomi</taxon>
        <taxon>Mammalia</taxon>
        <taxon>Eutheria</taxon>
        <taxon>Laurasiatheria</taxon>
        <taxon>Artiodactyla</taxon>
        <taxon>Ruminantia</taxon>
        <taxon>Pecora</taxon>
        <taxon>Cervidae</taxon>
        <taxon>Muntiacinae</taxon>
        <taxon>Muntiacus</taxon>
    </lineage>
</organism>
<evidence type="ECO:0000256" key="4">
    <source>
        <dbReference type="ARBA" id="ARBA00023274"/>
    </source>
</evidence>
<reference evidence="9 10" key="1">
    <citation type="submission" date="2019-06" db="EMBL/GenBank/DDBJ databases">
        <title>Discovery of a novel chromosome fission-fusion reversal in muntjac.</title>
        <authorList>
            <person name="Mudd A.B."/>
            <person name="Bredeson J.V."/>
            <person name="Baum R."/>
            <person name="Hockemeyer D."/>
            <person name="Rokhsar D.S."/>
        </authorList>
    </citation>
    <scope>NUCLEOTIDE SEQUENCE [LARGE SCALE GENOMIC DNA]</scope>
    <source>
        <strain evidence="9">UCam_UCB_Mr</strain>
        <tissue evidence="9">Fibroblast cell line</tissue>
    </source>
</reference>
<feature type="compositionally biased region" description="Polar residues" evidence="8">
    <location>
        <begin position="15"/>
        <end position="25"/>
    </location>
</feature>
<evidence type="ECO:0000256" key="6">
    <source>
        <dbReference type="ARBA" id="ARBA00035226"/>
    </source>
</evidence>
<proteinExistence type="inferred from homology"/>
<dbReference type="InterPro" id="IPR000509">
    <property type="entry name" value="Ribosomal_eL36"/>
</dbReference>
<accession>A0A5N3X8E0</accession>
<gene>
    <name evidence="9" type="ORF">FD755_018323</name>
</gene>
<evidence type="ECO:0000256" key="7">
    <source>
        <dbReference type="ARBA" id="ARBA00035331"/>
    </source>
</evidence>
<keyword evidence="10" id="KW-1185">Reference proteome</keyword>
<dbReference type="GO" id="GO:1990904">
    <property type="term" value="C:ribonucleoprotein complex"/>
    <property type="evidence" value="ECO:0007669"/>
    <property type="project" value="UniProtKB-KW"/>
</dbReference>
<dbReference type="GO" id="GO:0005840">
    <property type="term" value="C:ribosome"/>
    <property type="evidence" value="ECO:0007669"/>
    <property type="project" value="UniProtKB-KW"/>
</dbReference>
<evidence type="ECO:0000313" key="10">
    <source>
        <dbReference type="Proteomes" id="UP000326062"/>
    </source>
</evidence>
<dbReference type="Pfam" id="PF01158">
    <property type="entry name" value="Ribosomal_L36e"/>
    <property type="match status" value="1"/>
</dbReference>
<evidence type="ECO:0000313" key="9">
    <source>
        <dbReference type="EMBL" id="KAB0370361.1"/>
    </source>
</evidence>